<protein>
    <submittedName>
        <fullName evidence="1">Uncharacterized protein</fullName>
    </submittedName>
</protein>
<gene>
    <name evidence="1" type="ORF">GFSPODELE1_LOCUS143</name>
</gene>
<organism evidence="1 2">
    <name type="scientific">Somion occarium</name>
    <dbReference type="NCBI Taxonomy" id="3059160"/>
    <lineage>
        <taxon>Eukaryota</taxon>
        <taxon>Fungi</taxon>
        <taxon>Dikarya</taxon>
        <taxon>Basidiomycota</taxon>
        <taxon>Agaricomycotina</taxon>
        <taxon>Agaricomycetes</taxon>
        <taxon>Polyporales</taxon>
        <taxon>Cerrenaceae</taxon>
        <taxon>Somion</taxon>
    </lineage>
</organism>
<proteinExistence type="predicted"/>
<dbReference type="Proteomes" id="UP001497453">
    <property type="component" value="Chromosome 1"/>
</dbReference>
<sequence length="123" mass="13779">MSIPSQATVTELIALQPTLTFVDVRSIPLHKRRSSFVSVKAYRELAPTCRLNTMECRVLGFIFRFYDLIGSTNLKWRPGRNKTLHAVQDSGRGAYIPLEFIAVQHHRARTDILGSLSHGGTLG</sequence>
<evidence type="ECO:0000313" key="2">
    <source>
        <dbReference type="Proteomes" id="UP001497453"/>
    </source>
</evidence>
<reference evidence="2" key="1">
    <citation type="submission" date="2024-04" db="EMBL/GenBank/DDBJ databases">
        <authorList>
            <person name="Shaw F."/>
            <person name="Minotto A."/>
        </authorList>
    </citation>
    <scope>NUCLEOTIDE SEQUENCE [LARGE SCALE GENOMIC DNA]</scope>
</reference>
<keyword evidence="2" id="KW-1185">Reference proteome</keyword>
<accession>A0ABP1CES8</accession>
<dbReference type="EMBL" id="OZ037944">
    <property type="protein sequence ID" value="CAL1694070.1"/>
    <property type="molecule type" value="Genomic_DNA"/>
</dbReference>
<name>A0ABP1CES8_9APHY</name>
<evidence type="ECO:0000313" key="1">
    <source>
        <dbReference type="EMBL" id="CAL1694070.1"/>
    </source>
</evidence>